<dbReference type="InterPro" id="IPR029055">
    <property type="entry name" value="Ntn_hydrolases_N"/>
</dbReference>
<accession>A0ABR9UM55</accession>
<comment type="similarity">
    <text evidence="2">Belongs to the asparagine synthetase family.</text>
</comment>
<dbReference type="PROSITE" id="PS51278">
    <property type="entry name" value="GATASE_TYPE_2"/>
    <property type="match status" value="1"/>
</dbReference>
<dbReference type="InterPro" id="IPR051786">
    <property type="entry name" value="ASN_synthetase/amidase"/>
</dbReference>
<keyword evidence="6" id="KW-0028">Amino-acid biosynthesis</keyword>
<dbReference type="SUPFAM" id="SSF52402">
    <property type="entry name" value="Adenine nucleotide alpha hydrolases-like"/>
    <property type="match status" value="1"/>
</dbReference>
<evidence type="ECO:0000256" key="7">
    <source>
        <dbReference type="ARBA" id="ARBA00048741"/>
    </source>
</evidence>
<reference evidence="9 10" key="1">
    <citation type="submission" date="2020-10" db="EMBL/GenBank/DDBJ databases">
        <authorList>
            <person name="Castelo-Branco R."/>
            <person name="Eusebio N."/>
            <person name="Adriana R."/>
            <person name="Vieira A."/>
            <person name="Brugerolle De Fraissinette N."/>
            <person name="Rezende De Castro R."/>
            <person name="Schneider M.P."/>
            <person name="Vasconcelos V."/>
            <person name="Leao P.N."/>
        </authorList>
    </citation>
    <scope>NUCLEOTIDE SEQUENCE [LARGE SCALE GENOMIC DNA]</scope>
    <source>
        <strain evidence="9 10">LEGE 06123</strain>
    </source>
</reference>
<dbReference type="Proteomes" id="UP000651156">
    <property type="component" value="Unassembled WGS sequence"/>
</dbReference>
<evidence type="ECO:0000259" key="8">
    <source>
        <dbReference type="PROSITE" id="PS51278"/>
    </source>
</evidence>
<organism evidence="9 10">
    <name type="scientific">Gloeocapsopsis crepidinum LEGE 06123</name>
    <dbReference type="NCBI Taxonomy" id="588587"/>
    <lineage>
        <taxon>Bacteria</taxon>
        <taxon>Bacillati</taxon>
        <taxon>Cyanobacteriota</taxon>
        <taxon>Cyanophyceae</taxon>
        <taxon>Oscillatoriophycideae</taxon>
        <taxon>Chroococcales</taxon>
        <taxon>Chroococcaceae</taxon>
        <taxon>Gloeocapsopsis</taxon>
    </lineage>
</organism>
<dbReference type="InterPro" id="IPR014729">
    <property type="entry name" value="Rossmann-like_a/b/a_fold"/>
</dbReference>
<evidence type="ECO:0000313" key="9">
    <source>
        <dbReference type="EMBL" id="MBE9189110.1"/>
    </source>
</evidence>
<dbReference type="SUPFAM" id="SSF56235">
    <property type="entry name" value="N-terminal nucleophile aminohydrolases (Ntn hydrolases)"/>
    <property type="match status" value="1"/>
</dbReference>
<dbReference type="PIRSF" id="PIRSF001589">
    <property type="entry name" value="Asn_synthetase_glu-h"/>
    <property type="match status" value="1"/>
</dbReference>
<comment type="pathway">
    <text evidence="1">Amino-acid biosynthesis; L-asparagine biosynthesis; L-asparagine from L-aspartate (L-Gln route): step 1/1.</text>
</comment>
<evidence type="ECO:0000313" key="10">
    <source>
        <dbReference type="Proteomes" id="UP000651156"/>
    </source>
</evidence>
<dbReference type="RefSeq" id="WP_193930240.1">
    <property type="nucleotide sequence ID" value="NZ_CAWPMZ010000072.1"/>
</dbReference>
<proteinExistence type="inferred from homology"/>
<dbReference type="PANTHER" id="PTHR43284:SF1">
    <property type="entry name" value="ASPARAGINE SYNTHETASE"/>
    <property type="match status" value="1"/>
</dbReference>
<protein>
    <recommendedName>
        <fullName evidence="3">asparagine synthase (glutamine-hydrolyzing)</fullName>
        <ecNumber evidence="3">6.3.5.4</ecNumber>
    </recommendedName>
</protein>
<dbReference type="Gene3D" id="3.40.50.620">
    <property type="entry name" value="HUPs"/>
    <property type="match status" value="1"/>
</dbReference>
<dbReference type="Pfam" id="PF13537">
    <property type="entry name" value="GATase_7"/>
    <property type="match status" value="1"/>
</dbReference>
<evidence type="ECO:0000256" key="2">
    <source>
        <dbReference type="ARBA" id="ARBA00005752"/>
    </source>
</evidence>
<keyword evidence="5" id="KW-0067">ATP-binding</keyword>
<gene>
    <name evidence="9" type="ORF">IQ230_01755</name>
</gene>
<comment type="caution">
    <text evidence="9">The sequence shown here is derived from an EMBL/GenBank/DDBJ whole genome shotgun (WGS) entry which is preliminary data.</text>
</comment>
<keyword evidence="4" id="KW-0547">Nucleotide-binding</keyword>
<evidence type="ECO:0000256" key="6">
    <source>
        <dbReference type="ARBA" id="ARBA00022888"/>
    </source>
</evidence>
<evidence type="ECO:0000256" key="5">
    <source>
        <dbReference type="ARBA" id="ARBA00022840"/>
    </source>
</evidence>
<dbReference type="InterPro" id="IPR017932">
    <property type="entry name" value="GATase_2_dom"/>
</dbReference>
<dbReference type="InterPro" id="IPR006426">
    <property type="entry name" value="Asn_synth_AEB"/>
</dbReference>
<dbReference type="Gene3D" id="3.60.20.10">
    <property type="entry name" value="Glutamine Phosphoribosylpyrophosphate, subunit 1, domain 1"/>
    <property type="match status" value="1"/>
</dbReference>
<dbReference type="PANTHER" id="PTHR43284">
    <property type="entry name" value="ASPARAGINE SYNTHETASE (GLUTAMINE-HYDROLYZING)"/>
    <property type="match status" value="1"/>
</dbReference>
<evidence type="ECO:0000256" key="4">
    <source>
        <dbReference type="ARBA" id="ARBA00022741"/>
    </source>
</evidence>
<dbReference type="Pfam" id="PF00733">
    <property type="entry name" value="Asn_synthase"/>
    <property type="match status" value="2"/>
</dbReference>
<keyword evidence="6" id="KW-0061">Asparagine biosynthesis</keyword>
<feature type="domain" description="Glutamine amidotransferase type-2" evidence="8">
    <location>
        <begin position="1"/>
        <end position="188"/>
    </location>
</feature>
<evidence type="ECO:0000256" key="3">
    <source>
        <dbReference type="ARBA" id="ARBA00012737"/>
    </source>
</evidence>
<evidence type="ECO:0000256" key="1">
    <source>
        <dbReference type="ARBA" id="ARBA00005187"/>
    </source>
</evidence>
<dbReference type="InterPro" id="IPR001962">
    <property type="entry name" value="Asn_synthase"/>
</dbReference>
<dbReference type="EC" id="6.3.5.4" evidence="3"/>
<sequence>MRVGFDVFASEDGEIEFHVFSPHRDDAARPALVTFARDYHSGNAAVLLGHLCYQDELLARLPQSAVQKCTSDAAIALAAYCHLGDKGLEQLEGEFSLVVWDSSQQKLFALRDSLGCWPLYWLVQGTQMAISNSVRSLLNLLPNTAFDREFIAQFLMCPSPAVELPTQRTPFDVIKRVLPGTMLTITSTGQVEKYRWWDWNSKAGSNRNNNSILLEEAGEQYAQLFKQAVKERLHRGQIAAHLSGGMDSSSVVCIARDWMSSGVGQPNLHTLTAVYKRHSLAGEQAYAEMVINQGGPTVAHLIEADNAVDFQWFSEEIPYHDEPYAGLFRLSMEKLLVETAAQSGADTILTGLGSDELLAGNWLCIADLLRQGQYSLALSQANRLAQVSNLNVWSILYRCGIQPNFPILTREGIQPFLHHGFGRWPNLGTFSIPPWVLPEFARNYKMQQLGINNARRVSSNSTTLSTDLCAIQSSVGDWSGWYLAAPHGMHNSHPFRDSRLLSFCLSLPTTLRQVPGMPKPVLQTAMRGILPEAIRTRRDKKSFNDVYWIGLSKHLPQLEAMVRNSSISDLGVFDKTQLIQVMRQAAVGIGDVSASWRINTTLALIAWFDQITAVRQQPLEPTKVYRLPRQVALTY</sequence>
<dbReference type="EMBL" id="JADEWN010000003">
    <property type="protein sequence ID" value="MBE9189110.1"/>
    <property type="molecule type" value="Genomic_DNA"/>
</dbReference>
<comment type="catalytic activity">
    <reaction evidence="7">
        <text>L-aspartate + L-glutamine + ATP + H2O = L-asparagine + L-glutamate + AMP + diphosphate + H(+)</text>
        <dbReference type="Rhea" id="RHEA:12228"/>
        <dbReference type="ChEBI" id="CHEBI:15377"/>
        <dbReference type="ChEBI" id="CHEBI:15378"/>
        <dbReference type="ChEBI" id="CHEBI:29985"/>
        <dbReference type="ChEBI" id="CHEBI:29991"/>
        <dbReference type="ChEBI" id="CHEBI:30616"/>
        <dbReference type="ChEBI" id="CHEBI:33019"/>
        <dbReference type="ChEBI" id="CHEBI:58048"/>
        <dbReference type="ChEBI" id="CHEBI:58359"/>
        <dbReference type="ChEBI" id="CHEBI:456215"/>
        <dbReference type="EC" id="6.3.5.4"/>
    </reaction>
</comment>
<keyword evidence="10" id="KW-1185">Reference proteome</keyword>
<name>A0ABR9UM55_9CHRO</name>